<dbReference type="InterPro" id="IPR000182">
    <property type="entry name" value="GNAT_dom"/>
</dbReference>
<proteinExistence type="predicted"/>
<dbReference type="Gene3D" id="3.40.630.30">
    <property type="match status" value="1"/>
</dbReference>
<dbReference type="SUPFAM" id="SSF55729">
    <property type="entry name" value="Acyl-CoA N-acyltransferases (Nat)"/>
    <property type="match status" value="1"/>
</dbReference>
<dbReference type="KEGG" id="pbv:AR543_01230"/>
<reference evidence="2 3" key="2">
    <citation type="journal article" date="2016" name="Int. J. Syst. Evol. Microbiol.">
        <title>Paenibacillus bovis sp. nov., isolated from raw yak (Bos grunniens) milk.</title>
        <authorList>
            <person name="Gao C."/>
            <person name="Han J."/>
            <person name="Liu Z."/>
            <person name="Xu X."/>
            <person name="Hang F."/>
            <person name="Wu Z."/>
        </authorList>
    </citation>
    <scope>NUCLEOTIDE SEQUENCE [LARGE SCALE GENOMIC DNA]</scope>
    <source>
        <strain evidence="2 3">BD3526</strain>
    </source>
</reference>
<feature type="domain" description="N-acetyltransferase" evidence="1">
    <location>
        <begin position="13"/>
        <end position="178"/>
    </location>
</feature>
<reference evidence="3" key="1">
    <citation type="submission" date="2015-10" db="EMBL/GenBank/DDBJ databases">
        <title>Genome of Paenibacillus bovis sp. nov.</title>
        <authorList>
            <person name="Wu Z."/>
            <person name="Gao C."/>
            <person name="Liu Z."/>
            <person name="Zheng H."/>
        </authorList>
    </citation>
    <scope>NUCLEOTIDE SEQUENCE [LARGE SCALE GENOMIC DNA]</scope>
    <source>
        <strain evidence="3">BD3526</strain>
    </source>
</reference>
<organism evidence="2 3">
    <name type="scientific">Paenibacillus bovis</name>
    <dbReference type="NCBI Taxonomy" id="1616788"/>
    <lineage>
        <taxon>Bacteria</taxon>
        <taxon>Bacillati</taxon>
        <taxon>Bacillota</taxon>
        <taxon>Bacilli</taxon>
        <taxon>Bacillales</taxon>
        <taxon>Paenibacillaceae</taxon>
        <taxon>Paenibacillus</taxon>
    </lineage>
</organism>
<dbReference type="RefSeq" id="WP_060531106.1">
    <property type="nucleotide sequence ID" value="NZ_CP013023.1"/>
</dbReference>
<dbReference type="EMBL" id="CP013023">
    <property type="protein sequence ID" value="ANF94789.1"/>
    <property type="molecule type" value="Genomic_DNA"/>
</dbReference>
<dbReference type="PROSITE" id="PS51186">
    <property type="entry name" value="GNAT"/>
    <property type="match status" value="1"/>
</dbReference>
<name>A0A172ZB91_9BACL</name>
<gene>
    <name evidence="2" type="ORF">AR543_01230</name>
</gene>
<evidence type="ECO:0000313" key="3">
    <source>
        <dbReference type="Proteomes" id="UP000078148"/>
    </source>
</evidence>
<dbReference type="AlphaFoldDB" id="A0A172ZB91"/>
<sequence>MDQIPKHWNTDRLSISDLTKQEVPIIQEIYQTSTYMNAWDGREYDPDHIRKCLINGNLPPEGLLENYRIQTIRITENQQPIGLISLYHGYPVEHSLYLEFLYIHGDIQKQGFGQEIIQEFSSVVAESGYKEIRINVSTKNWPALRYWIKSGFSEVNGIYGDSIYSESSFSNLELMMTL</sequence>
<evidence type="ECO:0000313" key="2">
    <source>
        <dbReference type="EMBL" id="ANF94789.1"/>
    </source>
</evidence>
<dbReference type="CDD" id="cd04301">
    <property type="entry name" value="NAT_SF"/>
    <property type="match status" value="1"/>
</dbReference>
<dbReference type="Pfam" id="PF00583">
    <property type="entry name" value="Acetyltransf_1"/>
    <property type="match status" value="1"/>
</dbReference>
<dbReference type="GO" id="GO:0016747">
    <property type="term" value="F:acyltransferase activity, transferring groups other than amino-acyl groups"/>
    <property type="evidence" value="ECO:0007669"/>
    <property type="project" value="InterPro"/>
</dbReference>
<protein>
    <submittedName>
        <fullName evidence="2">GCN5 family acetyltransferase</fullName>
    </submittedName>
</protein>
<evidence type="ECO:0000259" key="1">
    <source>
        <dbReference type="PROSITE" id="PS51186"/>
    </source>
</evidence>
<keyword evidence="2" id="KW-0808">Transferase</keyword>
<dbReference type="InterPro" id="IPR016181">
    <property type="entry name" value="Acyl_CoA_acyltransferase"/>
</dbReference>
<accession>A0A172ZB91</accession>
<dbReference type="OrthoDB" id="9782266at2"/>
<keyword evidence="3" id="KW-1185">Reference proteome</keyword>
<dbReference type="Proteomes" id="UP000078148">
    <property type="component" value="Chromosome"/>
</dbReference>